<dbReference type="GO" id="GO:0071555">
    <property type="term" value="P:cell wall organization"/>
    <property type="evidence" value="ECO:0007669"/>
    <property type="project" value="UniProtKB-KW"/>
</dbReference>
<evidence type="ECO:0000256" key="5">
    <source>
        <dbReference type="ARBA" id="ARBA00023315"/>
    </source>
</evidence>
<keyword evidence="2" id="KW-0808">Transferase</keyword>
<evidence type="ECO:0000256" key="1">
    <source>
        <dbReference type="ARBA" id="ARBA00009943"/>
    </source>
</evidence>
<protein>
    <submittedName>
        <fullName evidence="7">FemAB family protein</fullName>
    </submittedName>
</protein>
<evidence type="ECO:0000313" key="7">
    <source>
        <dbReference type="EMBL" id="KUK46539.1"/>
    </source>
</evidence>
<dbReference type="PANTHER" id="PTHR36174">
    <property type="entry name" value="LIPID II:GLYCINE GLYCYLTRANSFERASE"/>
    <property type="match status" value="1"/>
</dbReference>
<dbReference type="GO" id="GO:0016755">
    <property type="term" value="F:aminoacyltransferase activity"/>
    <property type="evidence" value="ECO:0007669"/>
    <property type="project" value="InterPro"/>
</dbReference>
<reference evidence="7 8" key="1">
    <citation type="journal article" date="2015" name="MBio">
        <title>Genome-Resolved Metagenomic Analysis Reveals Roles for Candidate Phyla and Other Microbial Community Members in Biogeochemical Transformations in Oil Reservoirs.</title>
        <authorList>
            <person name="Hu P."/>
            <person name="Tom L."/>
            <person name="Singh A."/>
            <person name="Thomas B.C."/>
            <person name="Baker B.J."/>
            <person name="Piceno Y.M."/>
            <person name="Andersen G.L."/>
            <person name="Banfield J.F."/>
        </authorList>
    </citation>
    <scope>NUCLEOTIDE SEQUENCE [LARGE SCALE GENOMIC DNA]</scope>
    <source>
        <strain evidence="7">46_16</strain>
    </source>
</reference>
<dbReference type="Pfam" id="PF02388">
    <property type="entry name" value="FemAB"/>
    <property type="match status" value="3"/>
</dbReference>
<accession>A0A101FXZ1</accession>
<keyword evidence="4" id="KW-0573">Peptidoglycan synthesis</keyword>
<dbReference type="InterPro" id="IPR003447">
    <property type="entry name" value="FEMABX"/>
</dbReference>
<evidence type="ECO:0000256" key="3">
    <source>
        <dbReference type="ARBA" id="ARBA00022960"/>
    </source>
</evidence>
<gene>
    <name evidence="7" type="ORF">XD73_0577</name>
</gene>
<evidence type="ECO:0000256" key="4">
    <source>
        <dbReference type="ARBA" id="ARBA00022984"/>
    </source>
</evidence>
<dbReference type="GO" id="GO:0008360">
    <property type="term" value="P:regulation of cell shape"/>
    <property type="evidence" value="ECO:0007669"/>
    <property type="project" value="UniProtKB-KW"/>
</dbReference>
<dbReference type="GO" id="GO:0009252">
    <property type="term" value="P:peptidoglycan biosynthetic process"/>
    <property type="evidence" value="ECO:0007669"/>
    <property type="project" value="UniProtKB-KW"/>
</dbReference>
<dbReference type="PATRIC" id="fig|167964.4.peg.1245"/>
<sequence>MSFINEIEWQEYIQQHPEAHILQTAQWGMLKSEFGWEPHCFRNETSAALILLKRIFLGYSIAYIPKGPIGYNWNSMWSELDDFCRKKRCVFLKVEPDLWEEEWDFAQENLAGFKASAHNIQPRQTILIPLGGNEEEWLAGMKQKTRYNIRLAEKKEVEIVVDDRVDIFNELMHATGQRDDFEIHADAYYQRAYDLFSPQGMCALFTAYYDQKPLAGLMAFKQGKRAWYLYGASNEVERNRMPTYLLQWKAMQWAKEHGCEKYDLWGIPDAPLHDLEENFTKRSDGLWGVYRFKRGFGGELKRSAGAWDRVYDYPVYAAYLAYTHKRKLS</sequence>
<keyword evidence="6" id="KW-0961">Cell wall biogenesis/degradation</keyword>
<dbReference type="EMBL" id="LGFU01000021">
    <property type="protein sequence ID" value="KUK46539.1"/>
    <property type="molecule type" value="Genomic_DNA"/>
</dbReference>
<dbReference type="Gene3D" id="3.40.630.30">
    <property type="match status" value="2"/>
</dbReference>
<dbReference type="AlphaFoldDB" id="A0A101FXZ1"/>
<dbReference type="SUPFAM" id="SSF55729">
    <property type="entry name" value="Acyl-CoA N-acyltransferases (Nat)"/>
    <property type="match status" value="2"/>
</dbReference>
<dbReference type="Proteomes" id="UP000064249">
    <property type="component" value="Unassembled WGS sequence"/>
</dbReference>
<comment type="caution">
    <text evidence="7">The sequence shown here is derived from an EMBL/GenBank/DDBJ whole genome shotgun (WGS) entry which is preliminary data.</text>
</comment>
<evidence type="ECO:0000256" key="2">
    <source>
        <dbReference type="ARBA" id="ARBA00022679"/>
    </source>
</evidence>
<evidence type="ECO:0000256" key="6">
    <source>
        <dbReference type="ARBA" id="ARBA00023316"/>
    </source>
</evidence>
<evidence type="ECO:0000313" key="8">
    <source>
        <dbReference type="Proteomes" id="UP000064249"/>
    </source>
</evidence>
<proteinExistence type="inferred from homology"/>
<dbReference type="PROSITE" id="PS51191">
    <property type="entry name" value="FEMABX"/>
    <property type="match status" value="1"/>
</dbReference>
<organism evidence="7 8">
    <name type="scientific">Anaerolinea thermophila</name>
    <dbReference type="NCBI Taxonomy" id="167964"/>
    <lineage>
        <taxon>Bacteria</taxon>
        <taxon>Bacillati</taxon>
        <taxon>Chloroflexota</taxon>
        <taxon>Anaerolineae</taxon>
        <taxon>Anaerolineales</taxon>
        <taxon>Anaerolineaceae</taxon>
        <taxon>Anaerolinea</taxon>
    </lineage>
</organism>
<dbReference type="InterPro" id="IPR050644">
    <property type="entry name" value="PG_Glycine_Bridge_Synth"/>
</dbReference>
<dbReference type="InterPro" id="IPR016181">
    <property type="entry name" value="Acyl_CoA_acyltransferase"/>
</dbReference>
<name>A0A101FXZ1_9CHLR</name>
<dbReference type="PANTHER" id="PTHR36174:SF1">
    <property type="entry name" value="LIPID II:GLYCINE GLYCYLTRANSFERASE"/>
    <property type="match status" value="1"/>
</dbReference>
<comment type="similarity">
    <text evidence="1">Belongs to the FemABX family.</text>
</comment>
<keyword evidence="3" id="KW-0133">Cell shape</keyword>
<keyword evidence="5" id="KW-0012">Acyltransferase</keyword>